<dbReference type="WormBase" id="R160.12">
    <property type="protein sequence ID" value="CE53498"/>
    <property type="gene ID" value="WBGene00304817"/>
</dbReference>
<name>A0A5E4LXU4_CAEEL</name>
<sequence>MAHFERREKFFRSKQYWLETWDHEVKYFNNNVWNEENIKAFDFCLTPKACEVLK</sequence>
<keyword evidence="2" id="KW-1185">Reference proteome</keyword>
<proteinExistence type="predicted"/>
<dbReference type="AlphaFoldDB" id="A0A5E4LXU4"/>
<evidence type="ECO:0000313" key="3">
    <source>
        <dbReference type="WormBase" id="R160.12"/>
    </source>
</evidence>
<accession>A0A5E4LXU4</accession>
<dbReference type="EMBL" id="BX284606">
    <property type="protein sequence ID" value="VVC12372.1"/>
    <property type="molecule type" value="Genomic_DNA"/>
</dbReference>
<reference evidence="1 2" key="1">
    <citation type="journal article" date="1998" name="Science">
        <title>Genome sequence of the nematode C. elegans: a platform for investigating biology.</title>
        <authorList>
            <consortium name="The C. elegans sequencing consortium"/>
            <person name="Sulson J.E."/>
            <person name="Waterston R."/>
        </authorList>
    </citation>
    <scope>NUCLEOTIDE SEQUENCE [LARGE SCALE GENOMIC DNA]</scope>
    <source>
        <strain evidence="1 2">Bristol N2</strain>
    </source>
</reference>
<organism evidence="1 2">
    <name type="scientific">Caenorhabditis elegans</name>
    <dbReference type="NCBI Taxonomy" id="6239"/>
    <lineage>
        <taxon>Eukaryota</taxon>
        <taxon>Metazoa</taxon>
        <taxon>Ecdysozoa</taxon>
        <taxon>Nematoda</taxon>
        <taxon>Chromadorea</taxon>
        <taxon>Rhabditida</taxon>
        <taxon>Rhabditina</taxon>
        <taxon>Rhabditomorpha</taxon>
        <taxon>Rhabditoidea</taxon>
        <taxon>Rhabditidae</taxon>
        <taxon>Peloderinae</taxon>
        <taxon>Caenorhabditis</taxon>
    </lineage>
</organism>
<protein>
    <submittedName>
        <fullName evidence="1">Methyltransferase</fullName>
    </submittedName>
</protein>
<evidence type="ECO:0000313" key="1">
    <source>
        <dbReference type="EMBL" id="VVC12372.1"/>
    </source>
</evidence>
<keyword evidence="1" id="KW-0808">Transferase</keyword>
<dbReference type="Proteomes" id="UP000001940">
    <property type="component" value="Chromosome X"/>
</dbReference>
<dbReference type="GO" id="GO:0008168">
    <property type="term" value="F:methyltransferase activity"/>
    <property type="evidence" value="ECO:0007669"/>
    <property type="project" value="UniProtKB-KW"/>
</dbReference>
<dbReference type="AGR" id="WB:WBGene00304817"/>
<keyword evidence="1" id="KW-0489">Methyltransferase</keyword>
<evidence type="ECO:0000313" key="2">
    <source>
        <dbReference type="Proteomes" id="UP000001940"/>
    </source>
</evidence>
<dbReference type="GO" id="GO:0032259">
    <property type="term" value="P:methylation"/>
    <property type="evidence" value="ECO:0007669"/>
    <property type="project" value="UniProtKB-KW"/>
</dbReference>
<dbReference type="SMR" id="A0A5E4LXU4"/>
<dbReference type="InParanoid" id="A0A5E4LXU4"/>
<gene>
    <name evidence="1" type="ORF">CELE_R160.12</name>
    <name evidence="1 3" type="ORF">R160.12</name>
</gene>